<dbReference type="RefSeq" id="WP_309858708.1">
    <property type="nucleotide sequence ID" value="NZ_JAVDQJ010000022.1"/>
</dbReference>
<name>A0AAE4BNA9_9DEIO</name>
<dbReference type="SUPFAM" id="SSF53300">
    <property type="entry name" value="vWA-like"/>
    <property type="match status" value="1"/>
</dbReference>
<organism evidence="1 2">
    <name type="scientific">Deinococcus soli</name>
    <name type="common">ex Cha et al. 2016</name>
    <dbReference type="NCBI Taxonomy" id="1309411"/>
    <lineage>
        <taxon>Bacteria</taxon>
        <taxon>Thermotogati</taxon>
        <taxon>Deinococcota</taxon>
        <taxon>Deinococci</taxon>
        <taxon>Deinococcales</taxon>
        <taxon>Deinococcaceae</taxon>
        <taxon>Deinococcus</taxon>
    </lineage>
</organism>
<dbReference type="AlphaFoldDB" id="A0AAE4BNA9"/>
<gene>
    <name evidence="1" type="ORF">J2Y00_004780</name>
</gene>
<evidence type="ECO:0000313" key="2">
    <source>
        <dbReference type="Proteomes" id="UP001185331"/>
    </source>
</evidence>
<dbReference type="InterPro" id="IPR036465">
    <property type="entry name" value="vWFA_dom_sf"/>
</dbReference>
<proteinExistence type="predicted"/>
<sequence>MRDAIGRPHGGTHLGAAVRYFQDRPHNRLIVLTDEEGQDPVGAPRRGVQGYMINVASTERSVGFGDWTRLTGFSEQVLSWIQVQETASA</sequence>
<protein>
    <recommendedName>
        <fullName evidence="3">TROVE domain-containing protein</fullName>
    </recommendedName>
</protein>
<evidence type="ECO:0000313" key="1">
    <source>
        <dbReference type="EMBL" id="MDR6221148.1"/>
    </source>
</evidence>
<dbReference type="Proteomes" id="UP001185331">
    <property type="component" value="Unassembled WGS sequence"/>
</dbReference>
<evidence type="ECO:0008006" key="3">
    <source>
        <dbReference type="Google" id="ProtNLM"/>
    </source>
</evidence>
<reference evidence="1" key="1">
    <citation type="submission" date="2023-07" db="EMBL/GenBank/DDBJ databases">
        <title>Sorghum-associated microbial communities from plants grown in Nebraska, USA.</title>
        <authorList>
            <person name="Schachtman D."/>
        </authorList>
    </citation>
    <scope>NUCLEOTIDE SEQUENCE</scope>
    <source>
        <strain evidence="1">BE330</strain>
    </source>
</reference>
<accession>A0AAE4BNA9</accession>
<comment type="caution">
    <text evidence="1">The sequence shown here is derived from an EMBL/GenBank/DDBJ whole genome shotgun (WGS) entry which is preliminary data.</text>
</comment>
<dbReference type="EMBL" id="JAVDQK010000024">
    <property type="protein sequence ID" value="MDR6221148.1"/>
    <property type="molecule type" value="Genomic_DNA"/>
</dbReference>